<feature type="domain" description="Flavin reductase like" evidence="4">
    <location>
        <begin position="17"/>
        <end position="169"/>
    </location>
</feature>
<gene>
    <name evidence="5" type="ORF">NX780_08485</name>
</gene>
<evidence type="ECO:0000256" key="2">
    <source>
        <dbReference type="ARBA" id="ARBA00022630"/>
    </source>
</evidence>
<reference evidence="5 6" key="1">
    <citation type="submission" date="2022-08" db="EMBL/GenBank/DDBJ databases">
        <title>Reclassification of Massilia species as members of the genera Telluria, Duganella, Pseudoduganella, Mokoshia gen. nov. and Zemynaea gen. nov. using orthogonal and non-orthogonal genome-based approaches.</title>
        <authorList>
            <person name="Bowman J.P."/>
        </authorList>
    </citation>
    <scope>NUCLEOTIDE SEQUENCE [LARGE SCALE GENOMIC DNA]</scope>
    <source>
        <strain evidence="5 6">JCM 31661</strain>
    </source>
</reference>
<evidence type="ECO:0000313" key="5">
    <source>
        <dbReference type="EMBL" id="MCS0596386.1"/>
    </source>
</evidence>
<dbReference type="InterPro" id="IPR012349">
    <property type="entry name" value="Split_barrel_FMN-bd"/>
</dbReference>
<protein>
    <submittedName>
        <fullName evidence="5">Flavin reductase family protein</fullName>
    </submittedName>
</protein>
<dbReference type="InterPro" id="IPR002563">
    <property type="entry name" value="Flavin_Rdtase-like_dom"/>
</dbReference>
<dbReference type="EMBL" id="JANUHA010000004">
    <property type="protein sequence ID" value="MCS0596386.1"/>
    <property type="molecule type" value="Genomic_DNA"/>
</dbReference>
<keyword evidence="6" id="KW-1185">Reference proteome</keyword>
<evidence type="ECO:0000259" key="4">
    <source>
        <dbReference type="SMART" id="SM00903"/>
    </source>
</evidence>
<evidence type="ECO:0000256" key="1">
    <source>
        <dbReference type="ARBA" id="ARBA00001917"/>
    </source>
</evidence>
<dbReference type="PANTHER" id="PTHR43567:SF1">
    <property type="entry name" value="FLAVOREDOXIN"/>
    <property type="match status" value="1"/>
</dbReference>
<comment type="similarity">
    <text evidence="3">Belongs to the flavoredoxin family.</text>
</comment>
<evidence type="ECO:0000313" key="6">
    <source>
        <dbReference type="Proteomes" id="UP001206572"/>
    </source>
</evidence>
<dbReference type="Proteomes" id="UP001206572">
    <property type="component" value="Unassembled WGS sequence"/>
</dbReference>
<sequence length="188" mass="20939">MARSYTKQDFPLHKVRRYLEPGPIVLVSSAWKGRHNIMTMGWHTVMEFSPSLVGCVIASSNHSFELIRQSRECVINLPTTALTDTVVGIGTTSGLEVDKFERFGLTPEAIDGVEAPAIRECHAQFACRLHDDSLVDKYNFFIWEVVAARAARTPKHPETLHYTGEGLFIVAGKVISRRSASLLAKEPD</sequence>
<dbReference type="InterPro" id="IPR052174">
    <property type="entry name" value="Flavoredoxin"/>
</dbReference>
<proteinExistence type="inferred from homology"/>
<dbReference type="PANTHER" id="PTHR43567">
    <property type="entry name" value="FLAVOREDOXIN-RELATED-RELATED"/>
    <property type="match status" value="1"/>
</dbReference>
<comment type="cofactor">
    <cofactor evidence="1">
        <name>FMN</name>
        <dbReference type="ChEBI" id="CHEBI:58210"/>
    </cofactor>
</comment>
<organism evidence="5 6">
    <name type="scientific">Massilia agri</name>
    <dbReference type="NCBI Taxonomy" id="1886785"/>
    <lineage>
        <taxon>Bacteria</taxon>
        <taxon>Pseudomonadati</taxon>
        <taxon>Pseudomonadota</taxon>
        <taxon>Betaproteobacteria</taxon>
        <taxon>Burkholderiales</taxon>
        <taxon>Oxalobacteraceae</taxon>
        <taxon>Telluria group</taxon>
        <taxon>Massilia</taxon>
    </lineage>
</organism>
<dbReference type="SUPFAM" id="SSF50475">
    <property type="entry name" value="FMN-binding split barrel"/>
    <property type="match status" value="1"/>
</dbReference>
<dbReference type="SMART" id="SM00903">
    <property type="entry name" value="Flavin_Reduct"/>
    <property type="match status" value="1"/>
</dbReference>
<comment type="caution">
    <text evidence="5">The sequence shown here is derived from an EMBL/GenBank/DDBJ whole genome shotgun (WGS) entry which is preliminary data.</text>
</comment>
<dbReference type="Pfam" id="PF01613">
    <property type="entry name" value="Flavin_Reduct"/>
    <property type="match status" value="1"/>
</dbReference>
<dbReference type="Gene3D" id="2.30.110.10">
    <property type="entry name" value="Electron Transport, Fmn-binding Protein, Chain A"/>
    <property type="match status" value="1"/>
</dbReference>
<dbReference type="RefSeq" id="WP_258827461.1">
    <property type="nucleotide sequence ID" value="NZ_JANUHA010000004.1"/>
</dbReference>
<keyword evidence="2" id="KW-0285">Flavoprotein</keyword>
<name>A0ABT2AJP4_9BURK</name>
<evidence type="ECO:0000256" key="3">
    <source>
        <dbReference type="ARBA" id="ARBA00038054"/>
    </source>
</evidence>
<accession>A0ABT2AJP4</accession>